<dbReference type="EMBL" id="LYBM01000042">
    <property type="protein sequence ID" value="ODA30997.1"/>
    <property type="molecule type" value="Genomic_DNA"/>
</dbReference>
<evidence type="ECO:0000259" key="1">
    <source>
        <dbReference type="Pfam" id="PF13614"/>
    </source>
</evidence>
<feature type="domain" description="AAA" evidence="1">
    <location>
        <begin position="48"/>
        <end position="233"/>
    </location>
</feature>
<keyword evidence="3" id="KW-1185">Reference proteome</keyword>
<dbReference type="Proteomes" id="UP000094936">
    <property type="component" value="Unassembled WGS sequence"/>
</dbReference>
<dbReference type="Gene3D" id="3.40.50.300">
    <property type="entry name" value="P-loop containing nucleotide triphosphate hydrolases"/>
    <property type="match status" value="1"/>
</dbReference>
<accession>A0A1C3ECL4</accession>
<name>A0A1C3ECL4_9GAMM</name>
<reference evidence="2 3" key="1">
    <citation type="submission" date="2016-05" db="EMBL/GenBank/DDBJ databases">
        <title>Genomic Taxonomy of the Vibrionaceae.</title>
        <authorList>
            <person name="Gomez-Gil B."/>
            <person name="Enciso-Ibarra J."/>
        </authorList>
    </citation>
    <scope>NUCLEOTIDE SEQUENCE [LARGE SCALE GENOMIC DNA]</scope>
    <source>
        <strain evidence="2 3">CAIM 1920</strain>
    </source>
</reference>
<organism evidence="2 3">
    <name type="scientific">Veronia pacifica</name>
    <dbReference type="NCBI Taxonomy" id="1080227"/>
    <lineage>
        <taxon>Bacteria</taxon>
        <taxon>Pseudomonadati</taxon>
        <taxon>Pseudomonadota</taxon>
        <taxon>Gammaproteobacteria</taxon>
        <taxon>Vibrionales</taxon>
        <taxon>Vibrionaceae</taxon>
        <taxon>Veronia</taxon>
    </lineage>
</organism>
<evidence type="ECO:0000313" key="2">
    <source>
        <dbReference type="EMBL" id="ODA30997.1"/>
    </source>
</evidence>
<evidence type="ECO:0000313" key="3">
    <source>
        <dbReference type="Proteomes" id="UP000094936"/>
    </source>
</evidence>
<dbReference type="InterPro" id="IPR027417">
    <property type="entry name" value="P-loop_NTPase"/>
</dbReference>
<dbReference type="InterPro" id="IPR025669">
    <property type="entry name" value="AAA_dom"/>
</dbReference>
<dbReference type="STRING" id="1080227.A8L45_18340"/>
<dbReference type="SUPFAM" id="SSF52540">
    <property type="entry name" value="P-loop containing nucleoside triphosphate hydrolases"/>
    <property type="match status" value="1"/>
</dbReference>
<dbReference type="AlphaFoldDB" id="A0A1C3ECL4"/>
<dbReference type="Pfam" id="PF13614">
    <property type="entry name" value="AAA_31"/>
    <property type="match status" value="1"/>
</dbReference>
<sequence length="362" mass="40038">MSINKIIARQAAYYAHDAQQWNNSPHALQFPHYASLLDLQLPKHNRYAICNLRGGIGKSTLTFNLAHGANDVLAVDTCPQGNSSSFFSSGGGVSGTTIYDALLPYLLPRMSFPSNIAQKVKTFNPYFDGLNVHFVPSSPNLYEFPSIMESALSQARGIPGVANIKAREQILNSMRDLLDRETKKVDTKKVLIDTSPFFSGATHLTWHAVDSLIVPVRTDQQSVNSLQLLIDILTDSGRSFLRSQDNLSLSSPKIQMVVVTHCGWSTRSGAKHEPNNQTKIYLEKVREIVATNIHLFTTNDPDNHIVPLDDFLGSGRISSAKSIPIKCLKPQQSFTISGQQVTVNASVEKCQKQLAFITKNIW</sequence>
<gene>
    <name evidence="2" type="ORF">A8L45_18340</name>
</gene>
<comment type="caution">
    <text evidence="2">The sequence shown here is derived from an EMBL/GenBank/DDBJ whole genome shotgun (WGS) entry which is preliminary data.</text>
</comment>
<dbReference type="OrthoDB" id="69313at2"/>
<dbReference type="PANTHER" id="PTHR13696:SF99">
    <property type="entry name" value="COBYRINIC ACID AC-DIAMIDE SYNTHASE"/>
    <property type="match status" value="1"/>
</dbReference>
<proteinExistence type="predicted"/>
<protein>
    <submittedName>
        <fullName evidence="2">ATPase</fullName>
    </submittedName>
</protein>
<dbReference type="InterPro" id="IPR050678">
    <property type="entry name" value="DNA_Partitioning_ATPase"/>
</dbReference>
<dbReference type="PANTHER" id="PTHR13696">
    <property type="entry name" value="P-LOOP CONTAINING NUCLEOSIDE TRIPHOSPHATE HYDROLASE"/>
    <property type="match status" value="1"/>
</dbReference>
<dbReference type="RefSeq" id="WP_068904814.1">
    <property type="nucleotide sequence ID" value="NZ_JBHUIF010000005.1"/>
</dbReference>